<dbReference type="InterPro" id="IPR043168">
    <property type="entry name" value="DegV_C"/>
</dbReference>
<dbReference type="HOGENOM" id="CLU_048251_0_1_0"/>
<dbReference type="Proteomes" id="UP000002415">
    <property type="component" value="Chromosome"/>
</dbReference>
<gene>
    <name evidence="2" type="ordered locus">Fnod_0322</name>
</gene>
<dbReference type="Pfam" id="PF02645">
    <property type="entry name" value="DegV"/>
    <property type="match status" value="1"/>
</dbReference>
<evidence type="ECO:0000313" key="2">
    <source>
        <dbReference type="EMBL" id="ABS60187.1"/>
    </source>
</evidence>
<sequence>MNNIYIFDSSADFQNDLKFDVPTDKFPLRVYVNDKEYIDKITITDEEFYKHCLSGAKIATSQPKTEEMREKLLKYSKEYDDVYVVTISSKLSGTYDTISSIVKNENLKNIHVFDSKSGSVKTTYILYRVINAVENGIKVTQELVDEFVRKSLLVFTVSSLEYLERGGRIGKAKALIGRLLKIKPILSTDEEGYTFSIDTSRTLDGCVSKMREIAQNFARNINNPIVIGGLGVSTMKPYFDKLLDGFHVHSIARIGPAIAAHVGPEVFGFVIGENFNI</sequence>
<dbReference type="EMBL" id="CP000771">
    <property type="protein sequence ID" value="ABS60187.1"/>
    <property type="molecule type" value="Genomic_DNA"/>
</dbReference>
<organism evidence="2 3">
    <name type="scientific">Fervidobacterium nodosum (strain ATCC 35602 / DSM 5306 / Rt17-B1)</name>
    <dbReference type="NCBI Taxonomy" id="381764"/>
    <lineage>
        <taxon>Bacteria</taxon>
        <taxon>Thermotogati</taxon>
        <taxon>Thermotogota</taxon>
        <taxon>Thermotogae</taxon>
        <taxon>Thermotogales</taxon>
        <taxon>Fervidobacteriaceae</taxon>
        <taxon>Fervidobacterium</taxon>
    </lineage>
</organism>
<dbReference type="InterPro" id="IPR050270">
    <property type="entry name" value="DegV_domain_contain"/>
</dbReference>
<accession>A7HJV4</accession>
<dbReference type="PANTHER" id="PTHR33434:SF2">
    <property type="entry name" value="FATTY ACID-BINDING PROTEIN TM_1468"/>
    <property type="match status" value="1"/>
</dbReference>
<proteinExistence type="predicted"/>
<reference evidence="2 3" key="1">
    <citation type="submission" date="2007-07" db="EMBL/GenBank/DDBJ databases">
        <title>Complete sequence of Fervidobacterium nodosum Rt17-B1.</title>
        <authorList>
            <consortium name="US DOE Joint Genome Institute"/>
            <person name="Copeland A."/>
            <person name="Lucas S."/>
            <person name="Lapidus A."/>
            <person name="Barry K."/>
            <person name="Glavina del Rio T."/>
            <person name="Dalin E."/>
            <person name="Tice H."/>
            <person name="Pitluck S."/>
            <person name="Saunders E."/>
            <person name="Brettin T."/>
            <person name="Bruce D."/>
            <person name="Detter J.C."/>
            <person name="Han C."/>
            <person name="Schmutz J."/>
            <person name="Larimer F."/>
            <person name="Land M."/>
            <person name="Hauser L."/>
            <person name="Kyrpides N."/>
            <person name="Mikhailova N."/>
            <person name="Nelson K."/>
            <person name="Gogarten J.P."/>
            <person name="Noll K."/>
            <person name="Richardson P."/>
        </authorList>
    </citation>
    <scope>NUCLEOTIDE SEQUENCE [LARGE SCALE GENOMIC DNA]</scope>
    <source>
        <strain evidence="3">ATCC 35602 / DSM 5306 / Rt17-B1</strain>
    </source>
</reference>
<dbReference type="eggNOG" id="COG1307">
    <property type="taxonomic scope" value="Bacteria"/>
</dbReference>
<dbReference type="RefSeq" id="WP_011993508.1">
    <property type="nucleotide sequence ID" value="NC_009718.1"/>
</dbReference>
<dbReference type="PANTHER" id="PTHR33434">
    <property type="entry name" value="DEGV DOMAIN-CONTAINING PROTEIN DR_1986-RELATED"/>
    <property type="match status" value="1"/>
</dbReference>
<evidence type="ECO:0000256" key="1">
    <source>
        <dbReference type="ARBA" id="ARBA00023121"/>
    </source>
</evidence>
<keyword evidence="3" id="KW-1185">Reference proteome</keyword>
<dbReference type="SUPFAM" id="SSF82549">
    <property type="entry name" value="DAK1/DegV-like"/>
    <property type="match status" value="1"/>
</dbReference>
<dbReference type="GO" id="GO:0008289">
    <property type="term" value="F:lipid binding"/>
    <property type="evidence" value="ECO:0007669"/>
    <property type="project" value="UniProtKB-KW"/>
</dbReference>
<reference evidence="2 3" key="2">
    <citation type="journal article" date="2009" name="Proc. Natl. Acad. Sci. U.S.A.">
        <title>On the chimeric nature, thermophilic origin, and phylogenetic placement of the Thermotogales.</title>
        <authorList>
            <person name="Zhaxybayeva O."/>
            <person name="Swithers K.S."/>
            <person name="Lapierre P."/>
            <person name="Fournier G.P."/>
            <person name="Bickhart D.M."/>
            <person name="DeBoy R.T."/>
            <person name="Nelson K.E."/>
            <person name="Nesbo C.L."/>
            <person name="Doolittle W.F."/>
            <person name="Gogarten J.P."/>
            <person name="Noll K.M."/>
        </authorList>
    </citation>
    <scope>NUCLEOTIDE SEQUENCE [LARGE SCALE GENOMIC DNA]</scope>
    <source>
        <strain evidence="3">ATCC 35602 / DSM 5306 / Rt17-B1</strain>
    </source>
</reference>
<evidence type="ECO:0000313" key="3">
    <source>
        <dbReference type="Proteomes" id="UP000002415"/>
    </source>
</evidence>
<name>A7HJV4_FERNB</name>
<dbReference type="Gene3D" id="3.40.50.10170">
    <property type="match status" value="1"/>
</dbReference>
<dbReference type="STRING" id="381764.Fnod_0322"/>
<dbReference type="PROSITE" id="PS51482">
    <property type="entry name" value="DEGV"/>
    <property type="match status" value="1"/>
</dbReference>
<dbReference type="NCBIfam" id="TIGR00762">
    <property type="entry name" value="DegV"/>
    <property type="match status" value="1"/>
</dbReference>
<dbReference type="InterPro" id="IPR003797">
    <property type="entry name" value="DegV"/>
</dbReference>
<dbReference type="AlphaFoldDB" id="A7HJV4"/>
<dbReference type="OrthoDB" id="44900at2"/>
<keyword evidence="1" id="KW-0446">Lipid-binding</keyword>
<dbReference type="Gene3D" id="3.30.1180.10">
    <property type="match status" value="1"/>
</dbReference>
<protein>
    <submittedName>
        <fullName evidence="2">DegV family protein</fullName>
    </submittedName>
</protein>
<dbReference type="KEGG" id="fno:Fnod_0322"/>